<dbReference type="PANTHER" id="PTHR39456">
    <property type="entry name" value="METAL-DEPENDENT HYDROLASE"/>
    <property type="match status" value="1"/>
</dbReference>
<dbReference type="Pfam" id="PF10118">
    <property type="entry name" value="Metal_hydrol"/>
    <property type="match status" value="1"/>
</dbReference>
<dbReference type="GO" id="GO:0016787">
    <property type="term" value="F:hydrolase activity"/>
    <property type="evidence" value="ECO:0007669"/>
    <property type="project" value="UniProtKB-KW"/>
</dbReference>
<sequence length="320" mass="36283">MHAHAEKVDTTSAHTFAPHPSTPHVVPPQNNDTDPGDVELHARNVTFDWSDVPLHWIPGHPIASDFISVLNLLLPEGERWFVQTYNEALPLVRDEELAATMRGFIGQEAMHAEAHDHVLWEFLDHHGIYPRPYCRQMEWVFRKVLGPLEKGSVEAKQKHLIERLWLIAAIEHYTAILGDFALNNTWTEVGADPTMSDLFTWHGAEEVEHRAVAHDVAVYFGDSYLRRGRAMLIALPTLLLLLFRGFRFITHQDPAIKHNNYFYRQYHYARGVRAGVLPTIRSVLFATASYFRPGFHPTEIGSTAQAVAYLASSPAARNAS</sequence>
<evidence type="ECO:0000313" key="2">
    <source>
        <dbReference type="EMBL" id="KNA89971.1"/>
    </source>
</evidence>
<gene>
    <name evidence="2" type="ORF">ABW18_18350</name>
</gene>
<name>A0ABR5I8I8_9ACTN</name>
<dbReference type="PIRSF" id="PIRSF007580">
    <property type="entry name" value="UCP07580"/>
    <property type="match status" value="1"/>
</dbReference>
<dbReference type="EMBL" id="LDTZ01000021">
    <property type="protein sequence ID" value="KNA89971.1"/>
    <property type="molecule type" value="Genomic_DNA"/>
</dbReference>
<dbReference type="RefSeq" id="WP_049700420.1">
    <property type="nucleotide sequence ID" value="NZ_LDTZ01000021.1"/>
</dbReference>
<evidence type="ECO:0000256" key="1">
    <source>
        <dbReference type="SAM" id="MobiDB-lite"/>
    </source>
</evidence>
<dbReference type="PANTHER" id="PTHR39456:SF1">
    <property type="entry name" value="METAL-DEPENDENT HYDROLASE"/>
    <property type="match status" value="1"/>
</dbReference>
<evidence type="ECO:0000313" key="3">
    <source>
        <dbReference type="Proteomes" id="UP000037247"/>
    </source>
</evidence>
<dbReference type="InterPro" id="IPR016516">
    <property type="entry name" value="UCP07580"/>
</dbReference>
<accession>A0ABR5I8I8</accession>
<reference evidence="2 3" key="1">
    <citation type="submission" date="2015-05" db="EMBL/GenBank/DDBJ databases">
        <title>Draft genome sequence of the bacterium Gordonia jacobaea a new member of the Gordonia genus.</title>
        <authorList>
            <person name="Jimenez-Galisteo G."/>
            <person name="Dominguez A."/>
            <person name="Munoz E."/>
            <person name="Vinas M."/>
        </authorList>
    </citation>
    <scope>NUCLEOTIDE SEQUENCE [LARGE SCALE GENOMIC DNA]</scope>
    <source>
        <strain evidence="3">mv1</strain>
    </source>
</reference>
<comment type="caution">
    <text evidence="2">The sequence shown here is derived from an EMBL/GenBank/DDBJ whole genome shotgun (WGS) entry which is preliminary data.</text>
</comment>
<keyword evidence="2" id="KW-0378">Hydrolase</keyword>
<protein>
    <submittedName>
        <fullName evidence="2">Metal-dependent hydrolase</fullName>
    </submittedName>
</protein>
<feature type="region of interest" description="Disordered" evidence="1">
    <location>
        <begin position="1"/>
        <end position="37"/>
    </location>
</feature>
<organism evidence="2 3">
    <name type="scientific">Gordonia jacobaea</name>
    <dbReference type="NCBI Taxonomy" id="122202"/>
    <lineage>
        <taxon>Bacteria</taxon>
        <taxon>Bacillati</taxon>
        <taxon>Actinomycetota</taxon>
        <taxon>Actinomycetes</taxon>
        <taxon>Mycobacteriales</taxon>
        <taxon>Gordoniaceae</taxon>
        <taxon>Gordonia</taxon>
    </lineage>
</organism>
<dbReference type="Proteomes" id="UP000037247">
    <property type="component" value="Unassembled WGS sequence"/>
</dbReference>
<keyword evidence="3" id="KW-1185">Reference proteome</keyword>
<proteinExistence type="predicted"/>